<accession>A0A1V2ZZ07</accession>
<keyword evidence="3" id="KW-0963">Cytoplasm</keyword>
<evidence type="ECO:0000256" key="2">
    <source>
        <dbReference type="ARBA" id="ARBA00010736"/>
    </source>
</evidence>
<dbReference type="PROSITE" id="PS00369">
    <property type="entry name" value="PTS_HPR_HIS"/>
    <property type="match status" value="1"/>
</dbReference>
<feature type="domain" description="HPr" evidence="5">
    <location>
        <begin position="1"/>
        <end position="89"/>
    </location>
</feature>
<organism evidence="6 7">
    <name type="scientific">Thioalkalivibrio halophilus</name>
    <dbReference type="NCBI Taxonomy" id="252474"/>
    <lineage>
        <taxon>Bacteria</taxon>
        <taxon>Pseudomonadati</taxon>
        <taxon>Pseudomonadota</taxon>
        <taxon>Gammaproteobacteria</taxon>
        <taxon>Chromatiales</taxon>
        <taxon>Ectothiorhodospiraceae</taxon>
        <taxon>Thioalkalivibrio</taxon>
    </lineage>
</organism>
<dbReference type="SUPFAM" id="SSF55594">
    <property type="entry name" value="HPr-like"/>
    <property type="match status" value="1"/>
</dbReference>
<evidence type="ECO:0000313" key="6">
    <source>
        <dbReference type="EMBL" id="OOC10319.1"/>
    </source>
</evidence>
<dbReference type="InterPro" id="IPR050399">
    <property type="entry name" value="HPr"/>
</dbReference>
<dbReference type="OrthoDB" id="9798965at2"/>
<gene>
    <name evidence="6" type="ORF">B1A74_06695</name>
</gene>
<dbReference type="STRING" id="252474.B1A74_06695"/>
<dbReference type="InterPro" id="IPR002114">
    <property type="entry name" value="PTS_HPr_Ser_P_site"/>
</dbReference>
<dbReference type="PANTHER" id="PTHR33705">
    <property type="entry name" value="PHOSPHOCARRIER PROTEIN HPR"/>
    <property type="match status" value="1"/>
</dbReference>
<dbReference type="RefSeq" id="WP_019021464.1">
    <property type="nucleotide sequence ID" value="NZ_MUZR01000018.1"/>
</dbReference>
<evidence type="ECO:0000256" key="3">
    <source>
        <dbReference type="ARBA" id="ARBA00022490"/>
    </source>
</evidence>
<dbReference type="CDD" id="cd00367">
    <property type="entry name" value="PTS-HPr_like"/>
    <property type="match status" value="1"/>
</dbReference>
<evidence type="ECO:0000256" key="4">
    <source>
        <dbReference type="ARBA" id="ARBA00022683"/>
    </source>
</evidence>
<name>A0A1V2ZZ07_9GAMM</name>
<dbReference type="Proteomes" id="UP000189177">
    <property type="component" value="Unassembled WGS sequence"/>
</dbReference>
<comment type="subcellular location">
    <subcellularLocation>
        <location evidence="1">Cytoplasm</location>
    </subcellularLocation>
</comment>
<dbReference type="InterPro" id="IPR001020">
    <property type="entry name" value="PTS_HPr_His_P_site"/>
</dbReference>
<dbReference type="AlphaFoldDB" id="A0A1V2ZZ07"/>
<dbReference type="NCBIfam" id="TIGR01003">
    <property type="entry name" value="PTS_HPr_family"/>
    <property type="match status" value="1"/>
</dbReference>
<dbReference type="Pfam" id="PF00381">
    <property type="entry name" value="PTS-HPr"/>
    <property type="match status" value="1"/>
</dbReference>
<keyword evidence="4" id="KW-0598">Phosphotransferase system</keyword>
<evidence type="ECO:0000259" key="5">
    <source>
        <dbReference type="PROSITE" id="PS51350"/>
    </source>
</evidence>
<comment type="similarity">
    <text evidence="2">Belongs to the HPr family.</text>
</comment>
<dbReference type="PRINTS" id="PR00107">
    <property type="entry name" value="PHOSPHOCPHPR"/>
</dbReference>
<dbReference type="GO" id="GO:0005737">
    <property type="term" value="C:cytoplasm"/>
    <property type="evidence" value="ECO:0007669"/>
    <property type="project" value="UniProtKB-SubCell"/>
</dbReference>
<dbReference type="GO" id="GO:0009401">
    <property type="term" value="P:phosphoenolpyruvate-dependent sugar phosphotransferase system"/>
    <property type="evidence" value="ECO:0007669"/>
    <property type="project" value="UniProtKB-KW"/>
</dbReference>
<dbReference type="PROSITE" id="PS51350">
    <property type="entry name" value="PTS_HPR_DOM"/>
    <property type="match status" value="1"/>
</dbReference>
<dbReference type="InterPro" id="IPR000032">
    <property type="entry name" value="HPr-like"/>
</dbReference>
<dbReference type="EMBL" id="MUZR01000018">
    <property type="protein sequence ID" value="OOC10319.1"/>
    <property type="molecule type" value="Genomic_DNA"/>
</dbReference>
<proteinExistence type="inferred from homology"/>
<dbReference type="PANTHER" id="PTHR33705:SF2">
    <property type="entry name" value="PHOSPHOCARRIER PROTEIN NPR"/>
    <property type="match status" value="1"/>
</dbReference>
<comment type="caution">
    <text evidence="6">The sequence shown here is derived from an EMBL/GenBank/DDBJ whole genome shotgun (WGS) entry which is preliminary data.</text>
</comment>
<dbReference type="PROSITE" id="PS00589">
    <property type="entry name" value="PTS_HPR_SER"/>
    <property type="match status" value="1"/>
</dbReference>
<reference evidence="6 7" key="1">
    <citation type="submission" date="2017-02" db="EMBL/GenBank/DDBJ databases">
        <title>Genomic diversity within the haloalkaliphilic genus Thioalkalivibrio.</title>
        <authorList>
            <person name="Ahn A.-C."/>
            <person name="Meier-Kolthoff J."/>
            <person name="Overmars L."/>
            <person name="Richter M."/>
            <person name="Woyke T."/>
            <person name="Sorokin D.Y."/>
            <person name="Muyzer G."/>
        </authorList>
    </citation>
    <scope>NUCLEOTIDE SEQUENCE [LARGE SCALE GENOMIC DNA]</scope>
    <source>
        <strain evidence="6 7">HL17</strain>
    </source>
</reference>
<protein>
    <submittedName>
        <fullName evidence="6">Phosphocarrier protein HPr</fullName>
    </submittedName>
</protein>
<keyword evidence="7" id="KW-1185">Reference proteome</keyword>
<dbReference type="InterPro" id="IPR035895">
    <property type="entry name" value="HPr-like_sf"/>
</dbReference>
<sequence length="90" mass="9522">MPQRAVPIVNRLGMHARAAAKFVSLASQYTADVTVARNDQEVNGKSIMGVMMLAAAQGSEITIRTDGAEDAEAALDALTELVADRFGEES</sequence>
<evidence type="ECO:0000256" key="1">
    <source>
        <dbReference type="ARBA" id="ARBA00004496"/>
    </source>
</evidence>
<dbReference type="Gene3D" id="3.30.1340.10">
    <property type="entry name" value="HPr-like"/>
    <property type="match status" value="1"/>
</dbReference>
<evidence type="ECO:0000313" key="7">
    <source>
        <dbReference type="Proteomes" id="UP000189177"/>
    </source>
</evidence>